<dbReference type="SUPFAM" id="SSF52540">
    <property type="entry name" value="P-loop containing nucleoside triphosphate hydrolases"/>
    <property type="match status" value="1"/>
</dbReference>
<dbReference type="InterPro" id="IPR027417">
    <property type="entry name" value="P-loop_NTPase"/>
</dbReference>
<comment type="caution">
    <text evidence="1">The sequence shown here is derived from an EMBL/GenBank/DDBJ whole genome shotgun (WGS) entry which is preliminary data.</text>
</comment>
<dbReference type="Proteomes" id="UP001165296">
    <property type="component" value="Unassembled WGS sequence"/>
</dbReference>
<proteinExistence type="predicted"/>
<accession>A0ABS8AU66</accession>
<protein>
    <recommendedName>
        <fullName evidence="3">ATP-binding protein</fullName>
    </recommendedName>
</protein>
<reference evidence="1" key="1">
    <citation type="submission" date="2021-10" db="EMBL/GenBank/DDBJ databases">
        <authorList>
            <person name="Dean J.D."/>
            <person name="Kim M.K."/>
            <person name="Newey C.N."/>
            <person name="Stoker T.S."/>
            <person name="Thompson D.W."/>
            <person name="Grose J.H."/>
        </authorList>
    </citation>
    <scope>NUCLEOTIDE SEQUENCE</scope>
    <source>
        <strain evidence="1">BT178</strain>
    </source>
</reference>
<evidence type="ECO:0000313" key="1">
    <source>
        <dbReference type="EMBL" id="MCB2409745.1"/>
    </source>
</evidence>
<sequence length="93" mass="10623">MELYSQLGFSENLFSTFSAEEEKAFLKNVYIEPLFFNTLKSDIKRGHSRFIVGSRGIGKTALITRLKETLESESILSILIDDFDSIPENNNEK</sequence>
<evidence type="ECO:0000313" key="2">
    <source>
        <dbReference type="Proteomes" id="UP001165296"/>
    </source>
</evidence>
<evidence type="ECO:0008006" key="3">
    <source>
        <dbReference type="Google" id="ProtNLM"/>
    </source>
</evidence>
<dbReference type="RefSeq" id="WP_226177553.1">
    <property type="nucleotide sequence ID" value="NZ_JAJADR010000005.1"/>
</dbReference>
<dbReference type="EMBL" id="JAJADR010000005">
    <property type="protein sequence ID" value="MCB2409745.1"/>
    <property type="molecule type" value="Genomic_DNA"/>
</dbReference>
<gene>
    <name evidence="1" type="ORF">LGH74_17270</name>
</gene>
<name>A0ABS8AU66_9BACT</name>
<keyword evidence="2" id="KW-1185">Reference proteome</keyword>
<organism evidence="1 2">
    <name type="scientific">Hymenobacter lucidus</name>
    <dbReference type="NCBI Taxonomy" id="2880930"/>
    <lineage>
        <taxon>Bacteria</taxon>
        <taxon>Pseudomonadati</taxon>
        <taxon>Bacteroidota</taxon>
        <taxon>Cytophagia</taxon>
        <taxon>Cytophagales</taxon>
        <taxon>Hymenobacteraceae</taxon>
        <taxon>Hymenobacter</taxon>
    </lineage>
</organism>